<accession>A0A955I1V0</accession>
<dbReference type="InterPro" id="IPR039418">
    <property type="entry name" value="LexA-like"/>
</dbReference>
<dbReference type="InterPro" id="IPR050077">
    <property type="entry name" value="LexA_repressor"/>
</dbReference>
<dbReference type="AlphaFoldDB" id="A0A955I1V0"/>
<dbReference type="CDD" id="cd06529">
    <property type="entry name" value="S24_LexA-like"/>
    <property type="match status" value="1"/>
</dbReference>
<feature type="domain" description="Peptidase S24/S26A/S26B/S26C" evidence="1">
    <location>
        <begin position="76"/>
        <end position="203"/>
    </location>
</feature>
<dbReference type="SUPFAM" id="SSF46785">
    <property type="entry name" value="Winged helix' DNA-binding domain"/>
    <property type="match status" value="1"/>
</dbReference>
<proteinExistence type="predicted"/>
<evidence type="ECO:0000313" key="2">
    <source>
        <dbReference type="EMBL" id="MCA9376852.1"/>
    </source>
</evidence>
<protein>
    <recommendedName>
        <fullName evidence="1">Peptidase S24/S26A/S26B/S26C domain-containing protein</fullName>
    </recommendedName>
</protein>
<dbReference type="InterPro" id="IPR036286">
    <property type="entry name" value="LexA/Signal_pep-like_sf"/>
</dbReference>
<name>A0A955I1V0_9BACT</name>
<dbReference type="Proteomes" id="UP000741282">
    <property type="component" value="Unassembled WGS sequence"/>
</dbReference>
<reference evidence="2" key="2">
    <citation type="journal article" date="2021" name="Microbiome">
        <title>Successional dynamics and alternative stable states in a saline activated sludge microbial community over 9 years.</title>
        <authorList>
            <person name="Wang Y."/>
            <person name="Ye J."/>
            <person name="Ju F."/>
            <person name="Liu L."/>
            <person name="Boyd J.A."/>
            <person name="Deng Y."/>
            <person name="Parks D.H."/>
            <person name="Jiang X."/>
            <person name="Yin X."/>
            <person name="Woodcroft B.J."/>
            <person name="Tyson G.W."/>
            <person name="Hugenholtz P."/>
            <person name="Polz M.F."/>
            <person name="Zhang T."/>
        </authorList>
    </citation>
    <scope>NUCLEOTIDE SEQUENCE</scope>
    <source>
        <strain evidence="2">HKST-UBA17</strain>
    </source>
</reference>
<evidence type="ECO:0000259" key="1">
    <source>
        <dbReference type="Pfam" id="PF00717"/>
    </source>
</evidence>
<dbReference type="InterPro" id="IPR015927">
    <property type="entry name" value="Peptidase_S24_S26A/B/C"/>
</dbReference>
<dbReference type="Gene3D" id="2.10.109.10">
    <property type="entry name" value="Umud Fragment, subunit A"/>
    <property type="match status" value="1"/>
</dbReference>
<organism evidence="2 3">
    <name type="scientific">Candidatus Dojkabacteria bacterium</name>
    <dbReference type="NCBI Taxonomy" id="2099670"/>
    <lineage>
        <taxon>Bacteria</taxon>
        <taxon>Candidatus Dojkabacteria</taxon>
    </lineage>
</organism>
<reference evidence="2" key="1">
    <citation type="submission" date="2020-04" db="EMBL/GenBank/DDBJ databases">
        <authorList>
            <person name="Zhang T."/>
        </authorList>
    </citation>
    <scope>NUCLEOTIDE SEQUENCE</scope>
    <source>
        <strain evidence="2">HKST-UBA17</strain>
    </source>
</reference>
<evidence type="ECO:0000313" key="3">
    <source>
        <dbReference type="Proteomes" id="UP000741282"/>
    </source>
</evidence>
<gene>
    <name evidence="2" type="ORF">KC685_02950</name>
</gene>
<sequence>MHSIQRDLLSLSRNINLADRSLRDIGKLIGVEHPEKIRHHLKQLEKKGFLIVDKTTNSVKNVNPNRSKENKFINVPIVGSANCGPAEILAIENIEGYLTTTSSLVGKGELYALRAKGDSMNRANIKGMSISEGDYVIVDRSKNHPENGDYVVVVLDQAAMIKKFHTETEQGAIYFVSESTSEHPPIVISGDDLSDVFINGTVVSVVKDNKNLSLQE</sequence>
<comment type="caution">
    <text evidence="2">The sequence shown here is derived from an EMBL/GenBank/DDBJ whole genome shotgun (WGS) entry which is preliminary data.</text>
</comment>
<dbReference type="SUPFAM" id="SSF51306">
    <property type="entry name" value="LexA/Signal peptidase"/>
    <property type="match status" value="1"/>
</dbReference>
<dbReference type="Pfam" id="PF00717">
    <property type="entry name" value="Peptidase_S24"/>
    <property type="match status" value="1"/>
</dbReference>
<dbReference type="EMBL" id="JAGQLN010000009">
    <property type="protein sequence ID" value="MCA9376852.1"/>
    <property type="molecule type" value="Genomic_DNA"/>
</dbReference>
<dbReference type="PANTHER" id="PTHR33516">
    <property type="entry name" value="LEXA REPRESSOR"/>
    <property type="match status" value="1"/>
</dbReference>
<dbReference type="PANTHER" id="PTHR33516:SF2">
    <property type="entry name" value="LEXA REPRESSOR-RELATED"/>
    <property type="match status" value="1"/>
</dbReference>
<dbReference type="InterPro" id="IPR036390">
    <property type="entry name" value="WH_DNA-bd_sf"/>
</dbReference>